<dbReference type="AlphaFoldDB" id="A0A2T0KJD9"/>
<organism evidence="1 2">
    <name type="scientific">Actinoplanes italicus</name>
    <dbReference type="NCBI Taxonomy" id="113567"/>
    <lineage>
        <taxon>Bacteria</taxon>
        <taxon>Bacillati</taxon>
        <taxon>Actinomycetota</taxon>
        <taxon>Actinomycetes</taxon>
        <taxon>Micromonosporales</taxon>
        <taxon>Micromonosporaceae</taxon>
        <taxon>Actinoplanes</taxon>
    </lineage>
</organism>
<protein>
    <submittedName>
        <fullName evidence="1">Uncharacterized protein</fullName>
    </submittedName>
</protein>
<dbReference type="EMBL" id="PVMZ01000003">
    <property type="protein sequence ID" value="PRX23649.1"/>
    <property type="molecule type" value="Genomic_DNA"/>
</dbReference>
<sequence length="160" mass="16951">MIRIDDPAGLGAALGQVRAQLQIGRRELARSIAEATGRDASAVNSQLWGWENGDYAPNPTSLGPVLAALGYQLALVPLGQSGPETGLSATEAAETPSAVIRLGSRGLEIAHGAPEACRSTQAWRCTPEDCPGCFNPHCWAEDDKTCRTCDVQPRRRQADA</sequence>
<reference evidence="1 2" key="1">
    <citation type="submission" date="2018-03" db="EMBL/GenBank/DDBJ databases">
        <title>Genomic Encyclopedia of Archaeal and Bacterial Type Strains, Phase II (KMG-II): from individual species to whole genera.</title>
        <authorList>
            <person name="Goeker M."/>
        </authorList>
    </citation>
    <scope>NUCLEOTIDE SEQUENCE [LARGE SCALE GENOMIC DNA]</scope>
    <source>
        <strain evidence="1 2">DSM 43146</strain>
    </source>
</reference>
<dbReference type="OrthoDB" id="9782387at2"/>
<dbReference type="RefSeq" id="WP_106316817.1">
    <property type="nucleotide sequence ID" value="NZ_BOMO01000042.1"/>
</dbReference>
<dbReference type="Proteomes" id="UP000239415">
    <property type="component" value="Unassembled WGS sequence"/>
</dbReference>
<accession>A0A2T0KJD9</accession>
<proteinExistence type="predicted"/>
<evidence type="ECO:0000313" key="2">
    <source>
        <dbReference type="Proteomes" id="UP000239415"/>
    </source>
</evidence>
<evidence type="ECO:0000313" key="1">
    <source>
        <dbReference type="EMBL" id="PRX23649.1"/>
    </source>
</evidence>
<keyword evidence="2" id="KW-1185">Reference proteome</keyword>
<gene>
    <name evidence="1" type="ORF">CLV67_103398</name>
</gene>
<name>A0A2T0KJD9_9ACTN</name>
<comment type="caution">
    <text evidence="1">The sequence shown here is derived from an EMBL/GenBank/DDBJ whole genome shotgun (WGS) entry which is preliminary data.</text>
</comment>